<keyword evidence="2" id="KW-1185">Reference proteome</keyword>
<organism evidence="1 2">
    <name type="scientific">Agathobacter ruminis</name>
    <dbReference type="NCBI Taxonomy" id="1712665"/>
    <lineage>
        <taxon>Bacteria</taxon>
        <taxon>Bacillati</taxon>
        <taxon>Bacillota</taxon>
        <taxon>Clostridia</taxon>
        <taxon>Lachnospirales</taxon>
        <taxon>Lachnospiraceae</taxon>
        <taxon>Agathobacter</taxon>
    </lineage>
</organism>
<accession>A0A2G3E6A9</accession>
<reference evidence="1 2" key="2">
    <citation type="submission" date="2017-10" db="EMBL/GenBank/DDBJ databases">
        <authorList>
            <person name="Banno H."/>
            <person name="Chua N.-H."/>
        </authorList>
    </citation>
    <scope>NUCLEOTIDE SEQUENCE [LARGE SCALE GENOMIC DNA]</scope>
    <source>
        <strain evidence="1 2">JK623</strain>
    </source>
</reference>
<dbReference type="EMBL" id="PDYG01000003">
    <property type="protein sequence ID" value="PHU38720.1"/>
    <property type="molecule type" value="Genomic_DNA"/>
</dbReference>
<comment type="caution">
    <text evidence="1">The sequence shown here is derived from an EMBL/GenBank/DDBJ whole genome shotgun (WGS) entry which is preliminary data.</text>
</comment>
<reference evidence="1 2" key="1">
    <citation type="submission" date="2017-10" db="EMBL/GenBank/DDBJ databases">
        <title>Resolving the taxonomy of Roseburia spp., Eubacterium rectale and Agathobacter spp. through phylogenomic analysis.</title>
        <authorList>
            <person name="Sheridan P.O."/>
            <person name="Walker A.W."/>
            <person name="Duncan S.H."/>
            <person name="Scott K.P."/>
            <person name="Toole P.W.O."/>
            <person name="Luis P."/>
            <person name="Flint H.J."/>
        </authorList>
    </citation>
    <scope>NUCLEOTIDE SEQUENCE [LARGE SCALE GENOMIC DNA]</scope>
    <source>
        <strain evidence="1 2">JK623</strain>
    </source>
</reference>
<protein>
    <recommendedName>
        <fullName evidence="3">DAPG hydrolase PhiG domain-containing protein</fullName>
    </recommendedName>
</protein>
<dbReference type="RefSeq" id="WP_099385273.1">
    <property type="nucleotide sequence ID" value="NZ_JANSWH010000066.1"/>
</dbReference>
<dbReference type="Proteomes" id="UP000224563">
    <property type="component" value="Unassembled WGS sequence"/>
</dbReference>
<sequence>MSEKMIFNGGQRRIYKEGEIPPVYERLPYDRCEVLTDIAPLEFHQKFKEADLVTTVDVTELVLGVNAEMIDWWWGNLEKGYHLWAPGEHYGFEWIVPPCEVGYEGSVEASYEFDPVHPMVITRVGMEKYPYTTCYEHCWIAQGHLGPAQTTLVHMYEDTEGGILWRTVQIMEEKDLRTLKEQNICMPDTTSHLQYESGRLRYFLPQLYELWKDHPDPYQNVHFDLRVTKTEDGTFRHISDNIIKNH</sequence>
<evidence type="ECO:0000313" key="1">
    <source>
        <dbReference type="EMBL" id="PHU38720.1"/>
    </source>
</evidence>
<evidence type="ECO:0008006" key="3">
    <source>
        <dbReference type="Google" id="ProtNLM"/>
    </source>
</evidence>
<name>A0A2G3E6A9_9FIRM</name>
<gene>
    <name evidence="1" type="ORF">CSX02_00825</name>
</gene>
<proteinExistence type="predicted"/>
<dbReference type="AlphaFoldDB" id="A0A2G3E6A9"/>
<evidence type="ECO:0000313" key="2">
    <source>
        <dbReference type="Proteomes" id="UP000224563"/>
    </source>
</evidence>